<reference evidence="1 2" key="1">
    <citation type="submission" date="2016-04" db="EMBL/GenBank/DDBJ databases">
        <title>A degradative enzymes factory behind the ericoid mycorrhizal symbiosis.</title>
        <authorList>
            <consortium name="DOE Joint Genome Institute"/>
            <person name="Martino E."/>
            <person name="Morin E."/>
            <person name="Grelet G."/>
            <person name="Kuo A."/>
            <person name="Kohler A."/>
            <person name="Daghino S."/>
            <person name="Barry K."/>
            <person name="Choi C."/>
            <person name="Cichocki N."/>
            <person name="Clum A."/>
            <person name="Copeland A."/>
            <person name="Hainaut M."/>
            <person name="Haridas S."/>
            <person name="Labutti K."/>
            <person name="Lindquist E."/>
            <person name="Lipzen A."/>
            <person name="Khouja H.-R."/>
            <person name="Murat C."/>
            <person name="Ohm R."/>
            <person name="Olson A."/>
            <person name="Spatafora J."/>
            <person name="Veneault-Fourrey C."/>
            <person name="Henrissat B."/>
            <person name="Grigoriev I."/>
            <person name="Martin F."/>
            <person name="Perotto S."/>
        </authorList>
    </citation>
    <scope>NUCLEOTIDE SEQUENCE [LARGE SCALE GENOMIC DNA]</scope>
    <source>
        <strain evidence="1 2">F</strain>
    </source>
</reference>
<dbReference type="PANTHER" id="PTHR38116:SF1">
    <property type="entry name" value="BZIP DOMAIN-CONTAINING PROTEIN"/>
    <property type="match status" value="1"/>
</dbReference>
<proteinExistence type="predicted"/>
<sequence>MSDSVKTEPVVELILMDELAEARNLDDDWTGLKDKAARRKRQYRLNARSYRRRKLQQAIFSKQEVPIETSKSLQFTPAIEQTHMYLDLQGAYLCLHRPPHTSRPRTSASNLLPDAPSFRHLSLDGTITLPLSPDHLIPLVQFNAFRATLTNMLILSVPHLTPRECDISTALQTTPLFTPPGTPPPSLAPTALQRSVAHDMWIDLLPHSTMRDNAIRAMDTFNHHDLCSDMLGGHDQGRNSIELTGVLVWGNPWEVSGWEVTEGFVNKWGFLLKDCWEVIAATNHWRTKRGDEPLVIEI</sequence>
<evidence type="ECO:0000313" key="1">
    <source>
        <dbReference type="EMBL" id="PMD30415.1"/>
    </source>
</evidence>
<dbReference type="PANTHER" id="PTHR38116">
    <property type="entry name" value="CHROMOSOME 7, WHOLE GENOME SHOTGUN SEQUENCE"/>
    <property type="match status" value="1"/>
</dbReference>
<gene>
    <name evidence="1" type="ORF">L207DRAFT_573556</name>
</gene>
<dbReference type="Proteomes" id="UP000235786">
    <property type="component" value="Unassembled WGS sequence"/>
</dbReference>
<dbReference type="OrthoDB" id="2245989at2759"/>
<dbReference type="AlphaFoldDB" id="A0A2J6QVY4"/>
<dbReference type="InterPro" id="IPR021833">
    <property type="entry name" value="DUF3425"/>
</dbReference>
<accession>A0A2J6QVY4</accession>
<name>A0A2J6QVY4_HYAVF</name>
<organism evidence="1 2">
    <name type="scientific">Hyaloscypha variabilis (strain UAMH 11265 / GT02V1 / F)</name>
    <name type="common">Meliniomyces variabilis</name>
    <dbReference type="NCBI Taxonomy" id="1149755"/>
    <lineage>
        <taxon>Eukaryota</taxon>
        <taxon>Fungi</taxon>
        <taxon>Dikarya</taxon>
        <taxon>Ascomycota</taxon>
        <taxon>Pezizomycotina</taxon>
        <taxon>Leotiomycetes</taxon>
        <taxon>Helotiales</taxon>
        <taxon>Hyaloscyphaceae</taxon>
        <taxon>Hyaloscypha</taxon>
        <taxon>Hyaloscypha variabilis</taxon>
    </lineage>
</organism>
<evidence type="ECO:0000313" key="2">
    <source>
        <dbReference type="Proteomes" id="UP000235786"/>
    </source>
</evidence>
<keyword evidence="2" id="KW-1185">Reference proteome</keyword>
<dbReference type="EMBL" id="KZ613967">
    <property type="protein sequence ID" value="PMD30415.1"/>
    <property type="molecule type" value="Genomic_DNA"/>
</dbReference>
<dbReference type="STRING" id="1149755.A0A2J6QVY4"/>
<dbReference type="Pfam" id="PF11905">
    <property type="entry name" value="DUF3425"/>
    <property type="match status" value="1"/>
</dbReference>
<protein>
    <recommendedName>
        <fullName evidence="3">BZIP domain-containing protein</fullName>
    </recommendedName>
</protein>
<evidence type="ECO:0008006" key="3">
    <source>
        <dbReference type="Google" id="ProtNLM"/>
    </source>
</evidence>